<accession>A0A6A5TCZ1</accession>
<sequence length="149" mass="16232">MICCMEETLASVLRANDWLERSHAHHVSSGMCCSCFSLATGQCSRAARKKKSLSTFSNLLYHRLSPLGSPFSERGAVRFHFASRAWGINIFTATVPSRPGLKDGTKTALLLAVTSLQSPSSSPFEGFGFWRATPVFGATQRCGVMPLDQ</sequence>
<dbReference type="Proteomes" id="UP000800035">
    <property type="component" value="Unassembled WGS sequence"/>
</dbReference>
<evidence type="ECO:0000313" key="1">
    <source>
        <dbReference type="EMBL" id="KAF1949599.1"/>
    </source>
</evidence>
<proteinExistence type="predicted"/>
<keyword evidence="2" id="KW-1185">Reference proteome</keyword>
<dbReference type="AlphaFoldDB" id="A0A6A5TCZ1"/>
<evidence type="ECO:0000313" key="2">
    <source>
        <dbReference type="Proteomes" id="UP000800035"/>
    </source>
</evidence>
<protein>
    <submittedName>
        <fullName evidence="1">Uncharacterized protein</fullName>
    </submittedName>
</protein>
<organism evidence="1 2">
    <name type="scientific">Byssothecium circinans</name>
    <dbReference type="NCBI Taxonomy" id="147558"/>
    <lineage>
        <taxon>Eukaryota</taxon>
        <taxon>Fungi</taxon>
        <taxon>Dikarya</taxon>
        <taxon>Ascomycota</taxon>
        <taxon>Pezizomycotina</taxon>
        <taxon>Dothideomycetes</taxon>
        <taxon>Pleosporomycetidae</taxon>
        <taxon>Pleosporales</taxon>
        <taxon>Massarineae</taxon>
        <taxon>Massarinaceae</taxon>
        <taxon>Byssothecium</taxon>
    </lineage>
</organism>
<dbReference type="EMBL" id="ML977035">
    <property type="protein sequence ID" value="KAF1949599.1"/>
    <property type="molecule type" value="Genomic_DNA"/>
</dbReference>
<name>A0A6A5TCZ1_9PLEO</name>
<gene>
    <name evidence="1" type="ORF">CC80DRAFT_255833</name>
</gene>
<reference evidence="1" key="1">
    <citation type="journal article" date="2020" name="Stud. Mycol.">
        <title>101 Dothideomycetes genomes: a test case for predicting lifestyles and emergence of pathogens.</title>
        <authorList>
            <person name="Haridas S."/>
            <person name="Albert R."/>
            <person name="Binder M."/>
            <person name="Bloem J."/>
            <person name="Labutti K."/>
            <person name="Salamov A."/>
            <person name="Andreopoulos B."/>
            <person name="Baker S."/>
            <person name="Barry K."/>
            <person name="Bills G."/>
            <person name="Bluhm B."/>
            <person name="Cannon C."/>
            <person name="Castanera R."/>
            <person name="Culley D."/>
            <person name="Daum C."/>
            <person name="Ezra D."/>
            <person name="Gonzalez J."/>
            <person name="Henrissat B."/>
            <person name="Kuo A."/>
            <person name="Liang C."/>
            <person name="Lipzen A."/>
            <person name="Lutzoni F."/>
            <person name="Magnuson J."/>
            <person name="Mondo S."/>
            <person name="Nolan M."/>
            <person name="Ohm R."/>
            <person name="Pangilinan J."/>
            <person name="Park H.-J."/>
            <person name="Ramirez L."/>
            <person name="Alfaro M."/>
            <person name="Sun H."/>
            <person name="Tritt A."/>
            <person name="Yoshinaga Y."/>
            <person name="Zwiers L.-H."/>
            <person name="Turgeon B."/>
            <person name="Goodwin S."/>
            <person name="Spatafora J."/>
            <person name="Crous P."/>
            <person name="Grigoriev I."/>
        </authorList>
    </citation>
    <scope>NUCLEOTIDE SEQUENCE</scope>
    <source>
        <strain evidence="1">CBS 675.92</strain>
    </source>
</reference>